<dbReference type="InterPro" id="IPR039754">
    <property type="entry name" value="Esf1"/>
</dbReference>
<dbReference type="AlphaFoldDB" id="A0A1Y3ETH4"/>
<name>A0A1Y3ETH4_9BILA</name>
<reference evidence="1 2" key="1">
    <citation type="submission" date="2015-04" db="EMBL/GenBank/DDBJ databases">
        <title>Draft genome of the roundworm Trichinella nativa.</title>
        <authorList>
            <person name="Mitreva M."/>
        </authorList>
    </citation>
    <scope>NUCLEOTIDE SEQUENCE [LARGE SCALE GENOMIC DNA]</scope>
    <source>
        <strain evidence="1 2">ISS45</strain>
    </source>
</reference>
<dbReference type="EMBL" id="LVZM01002669">
    <property type="protein sequence ID" value="OUC48473.1"/>
    <property type="molecule type" value="Genomic_DNA"/>
</dbReference>
<evidence type="ECO:0000313" key="2">
    <source>
        <dbReference type="Proteomes" id="UP000243006"/>
    </source>
</evidence>
<protein>
    <submittedName>
        <fullName evidence="1">Uncharacterized protein</fullName>
    </submittedName>
</protein>
<dbReference type="Proteomes" id="UP000243006">
    <property type="component" value="Unassembled WGS sequence"/>
</dbReference>
<dbReference type="GO" id="GO:0006364">
    <property type="term" value="P:rRNA processing"/>
    <property type="evidence" value="ECO:0007669"/>
    <property type="project" value="InterPro"/>
</dbReference>
<sequence length="80" mass="9291">MVKFVPDEMTFDESKIKDSASDVNAVVGYRPNYFRTTALCQTKVDLTWDETDYHRTQKIRQAFDAVKNFDDIDLHDLLAS</sequence>
<accession>A0A1Y3ETH4</accession>
<dbReference type="PANTHER" id="PTHR12202:SF0">
    <property type="entry name" value="ESF1 HOMOLOG"/>
    <property type="match status" value="1"/>
</dbReference>
<organism evidence="1 2">
    <name type="scientific">Trichinella nativa</name>
    <dbReference type="NCBI Taxonomy" id="6335"/>
    <lineage>
        <taxon>Eukaryota</taxon>
        <taxon>Metazoa</taxon>
        <taxon>Ecdysozoa</taxon>
        <taxon>Nematoda</taxon>
        <taxon>Enoplea</taxon>
        <taxon>Dorylaimia</taxon>
        <taxon>Trichinellida</taxon>
        <taxon>Trichinellidae</taxon>
        <taxon>Trichinella</taxon>
    </lineage>
</organism>
<dbReference type="GO" id="GO:0003723">
    <property type="term" value="F:RNA binding"/>
    <property type="evidence" value="ECO:0007669"/>
    <property type="project" value="TreeGrafter"/>
</dbReference>
<proteinExistence type="predicted"/>
<comment type="caution">
    <text evidence="1">The sequence shown here is derived from an EMBL/GenBank/DDBJ whole genome shotgun (WGS) entry which is preliminary data.</text>
</comment>
<feature type="non-terminal residue" evidence="1">
    <location>
        <position position="80"/>
    </location>
</feature>
<dbReference type="PANTHER" id="PTHR12202">
    <property type="entry name" value="ESF1 HOMOLOG"/>
    <property type="match status" value="1"/>
</dbReference>
<evidence type="ECO:0000313" key="1">
    <source>
        <dbReference type="EMBL" id="OUC48473.1"/>
    </source>
</evidence>
<gene>
    <name evidence="1" type="ORF">D917_06151</name>
</gene>